<dbReference type="InterPro" id="IPR011013">
    <property type="entry name" value="Gal_mutarotase_sf_dom"/>
</dbReference>
<dbReference type="KEGG" id="fla:SY85_10190"/>
<evidence type="ECO:0000313" key="5">
    <source>
        <dbReference type="Proteomes" id="UP000077177"/>
    </source>
</evidence>
<dbReference type="RefSeq" id="WP_066404175.1">
    <property type="nucleotide sequence ID" value="NZ_CP011390.1"/>
</dbReference>
<keyword evidence="3" id="KW-0106">Calcium</keyword>
<dbReference type="EMBL" id="CP011390">
    <property type="protein sequence ID" value="ANE50819.1"/>
    <property type="molecule type" value="Genomic_DNA"/>
</dbReference>
<reference evidence="4 5" key="2">
    <citation type="journal article" date="2016" name="Int. J. Syst. Evol. Microbiol.">
        <title>Flavisolibacter tropicus sp. nov., isolated from tropical soil.</title>
        <authorList>
            <person name="Lee J.J."/>
            <person name="Kang M.S."/>
            <person name="Kim G.S."/>
            <person name="Lee C.S."/>
            <person name="Lim S."/>
            <person name="Lee J."/>
            <person name="Roh S.H."/>
            <person name="Kang H."/>
            <person name="Ha J.M."/>
            <person name="Bae S."/>
            <person name="Jung H.Y."/>
            <person name="Kim M.K."/>
        </authorList>
    </citation>
    <scope>NUCLEOTIDE SEQUENCE [LARGE SCALE GENOMIC DNA]</scope>
    <source>
        <strain evidence="4 5">LCS9</strain>
    </source>
</reference>
<comment type="subunit">
    <text evidence="2">Monomer.</text>
</comment>
<dbReference type="Pfam" id="PF01263">
    <property type="entry name" value="Aldose_epim"/>
    <property type="match status" value="1"/>
</dbReference>
<name>A0A172TUQ7_9BACT</name>
<evidence type="ECO:0000313" key="4">
    <source>
        <dbReference type="EMBL" id="ANE50819.1"/>
    </source>
</evidence>
<dbReference type="InterPro" id="IPR008183">
    <property type="entry name" value="Aldose_1/G6P_1-epimerase"/>
</dbReference>
<evidence type="ECO:0000256" key="1">
    <source>
        <dbReference type="ARBA" id="ARBA00001913"/>
    </source>
</evidence>
<dbReference type="AlphaFoldDB" id="A0A172TUQ7"/>
<dbReference type="CDD" id="cd09024">
    <property type="entry name" value="Aldose_epim_lacX"/>
    <property type="match status" value="1"/>
</dbReference>
<protein>
    <submittedName>
        <fullName evidence="4">Aldose epimerase</fullName>
    </submittedName>
</protein>
<reference evidence="5" key="1">
    <citation type="submission" date="2015-01" db="EMBL/GenBank/DDBJ databases">
        <title>Flavisolibacter sp./LCS9/ whole genome sequencing.</title>
        <authorList>
            <person name="Kim M.K."/>
            <person name="Srinivasan S."/>
            <person name="Lee J.-J."/>
        </authorList>
    </citation>
    <scope>NUCLEOTIDE SEQUENCE [LARGE SCALE GENOMIC DNA]</scope>
    <source>
        <strain evidence="5">LCS9</strain>
    </source>
</reference>
<evidence type="ECO:0000256" key="2">
    <source>
        <dbReference type="ARBA" id="ARBA00011245"/>
    </source>
</evidence>
<dbReference type="Proteomes" id="UP000077177">
    <property type="component" value="Chromosome"/>
</dbReference>
<dbReference type="STRING" id="1492898.SY85_10190"/>
<comment type="cofactor">
    <cofactor evidence="1">
        <name>Ca(2+)</name>
        <dbReference type="ChEBI" id="CHEBI:29108"/>
    </cofactor>
</comment>
<dbReference type="GO" id="GO:0005975">
    <property type="term" value="P:carbohydrate metabolic process"/>
    <property type="evidence" value="ECO:0007669"/>
    <property type="project" value="InterPro"/>
</dbReference>
<dbReference type="SUPFAM" id="SSF74650">
    <property type="entry name" value="Galactose mutarotase-like"/>
    <property type="match status" value="1"/>
</dbReference>
<proteinExistence type="predicted"/>
<accession>A0A172TUQ7</accession>
<evidence type="ECO:0000256" key="3">
    <source>
        <dbReference type="ARBA" id="ARBA00022837"/>
    </source>
</evidence>
<sequence length="289" mass="33108">MYQLENDRLRIEIDAKGAELKTVYSKSFSLDYMWGADPAYWAKTSPVLFPIVGALKGNTYYYEGQLYHLSRHGFARDKAFTVTAQSTDSITFTIESDEDTLQQYPFSFRFSIRYSLIDNELSVSYEVQNKGEGLMFFSVGGHPAFKLPLVEGTHYNDYQLVFEKEETAGRWPISKDGLIEKTPLSLLQQSNVLPLTKELFSKDAVVLKHLQSSWVQLQSDKTPHGFRFYFPNYSFLGLWAAPGADFLCIEPWCGIADSVDTNQQLPQKEGIVQLSTNEAFNVQWRVQFY</sequence>
<dbReference type="OrthoDB" id="9795355at2"/>
<dbReference type="InterPro" id="IPR014718">
    <property type="entry name" value="GH-type_carb-bd"/>
</dbReference>
<gene>
    <name evidence="4" type="ORF">SY85_10190</name>
</gene>
<dbReference type="GO" id="GO:0016853">
    <property type="term" value="F:isomerase activity"/>
    <property type="evidence" value="ECO:0007669"/>
    <property type="project" value="InterPro"/>
</dbReference>
<dbReference type="Gene3D" id="2.70.98.10">
    <property type="match status" value="1"/>
</dbReference>
<dbReference type="InterPro" id="IPR037481">
    <property type="entry name" value="LacX"/>
</dbReference>
<organism evidence="4 5">
    <name type="scientific">Flavisolibacter tropicus</name>
    <dbReference type="NCBI Taxonomy" id="1492898"/>
    <lineage>
        <taxon>Bacteria</taxon>
        <taxon>Pseudomonadati</taxon>
        <taxon>Bacteroidota</taxon>
        <taxon>Chitinophagia</taxon>
        <taxon>Chitinophagales</taxon>
        <taxon>Chitinophagaceae</taxon>
        <taxon>Flavisolibacter</taxon>
    </lineage>
</organism>
<dbReference type="PATRIC" id="fig|1492898.3.peg.2190"/>
<dbReference type="GO" id="GO:0030246">
    <property type="term" value="F:carbohydrate binding"/>
    <property type="evidence" value="ECO:0007669"/>
    <property type="project" value="InterPro"/>
</dbReference>
<keyword evidence="5" id="KW-1185">Reference proteome</keyword>